<proteinExistence type="predicted"/>
<evidence type="ECO:0000313" key="1">
    <source>
        <dbReference type="EMBL" id="TEB41277.1"/>
    </source>
</evidence>
<sequence>AGFAIEDTRISGQQGWVLYPAIYKLFNAADQGNYSMGITPSVTLNEIQNLEIFPLADPREVLIQQALNGMSAAKKSSSSSVQVIPFKVNYNDADPLLKVNFN</sequence>
<evidence type="ECO:0000313" key="2">
    <source>
        <dbReference type="Proteomes" id="UP000298340"/>
    </source>
</evidence>
<gene>
    <name evidence="1" type="ORF">D0809_26350</name>
</gene>
<reference evidence="1 2" key="1">
    <citation type="journal article" date="2018" name="Syst. Appl. Microbiol.">
        <title>Flavobacterium circumlabens sp. nov. and Flavobacterium cupreum sp. nov., two psychrotrophic species isolated from Antarctic environmental samples.</title>
        <authorList>
            <person name="Kralova S."/>
            <person name="Busse H.J."/>
            <person name="Svec P."/>
            <person name="Maslanova I."/>
            <person name="Stankova E."/>
            <person name="Bartak M."/>
            <person name="Sedlacek I."/>
        </authorList>
    </citation>
    <scope>NUCLEOTIDE SEQUENCE [LARGE SCALE GENOMIC DNA]</scope>
    <source>
        <strain evidence="1 2">CCM 8828</strain>
    </source>
</reference>
<dbReference type="Proteomes" id="UP000298340">
    <property type="component" value="Unassembled WGS sequence"/>
</dbReference>
<comment type="caution">
    <text evidence="1">The sequence shown here is derived from an EMBL/GenBank/DDBJ whole genome shotgun (WGS) entry which is preliminary data.</text>
</comment>
<organism evidence="1 2">
    <name type="scientific">Flavobacterium circumlabens</name>
    <dbReference type="NCBI Taxonomy" id="2133765"/>
    <lineage>
        <taxon>Bacteria</taxon>
        <taxon>Pseudomonadati</taxon>
        <taxon>Bacteroidota</taxon>
        <taxon>Flavobacteriia</taxon>
        <taxon>Flavobacteriales</taxon>
        <taxon>Flavobacteriaceae</taxon>
        <taxon>Flavobacterium</taxon>
    </lineage>
</organism>
<feature type="non-terminal residue" evidence="1">
    <location>
        <position position="1"/>
    </location>
</feature>
<name>A0A4Y7U4B2_9FLAO</name>
<protein>
    <submittedName>
        <fullName evidence="1">Peptidase S41</fullName>
    </submittedName>
</protein>
<dbReference type="EMBL" id="QWDN01000379">
    <property type="protein sequence ID" value="TEB41277.1"/>
    <property type="molecule type" value="Genomic_DNA"/>
</dbReference>
<dbReference type="Gene3D" id="3.30.750.170">
    <property type="match status" value="1"/>
</dbReference>
<dbReference type="AlphaFoldDB" id="A0A4Y7U4B2"/>
<accession>A0A4Y7U4B2</accession>
<dbReference type="Gene3D" id="3.90.226.10">
    <property type="entry name" value="2-enoyl-CoA Hydratase, Chain A, domain 1"/>
    <property type="match status" value="1"/>
</dbReference>